<sequence>MIDKKLIEKFLRGECPEDEAAGVLQYLRQHPSVLEEFLPEEEWEKYVSVPATTVDEELYGNIQESIRSGKRKRTMLISLFGAAAAILLFFGIRYISQDNKVAGETELAANSTTETIRKNSTAAAQQITLPDHSIITLSAGSEIRYASDYNVSNRHIYLTGKAEFSVAKDKEKQFTVFCGKVATTALGTRFSVDGNAKTISVVLYEGKVVVKKVKDETIANYLLPGDQISFNIRKEIFEKFRNEGLAAAKSSPKTEMEKGTTVNTRPADAKASQIETGPDENSGHINFQNQNLKKVLDQLAERYNVEIDYPTEISSSINIFISVDTTQTIDKILRNIAAINNLEVKKIADKKFYISK</sequence>
<feature type="transmembrane region" description="Helical" evidence="2">
    <location>
        <begin position="75"/>
        <end position="95"/>
    </location>
</feature>
<dbReference type="InterPro" id="IPR006860">
    <property type="entry name" value="FecR"/>
</dbReference>
<dbReference type="InterPro" id="IPR012373">
    <property type="entry name" value="Ferrdict_sens_TM"/>
</dbReference>
<dbReference type="RefSeq" id="WP_130540882.1">
    <property type="nucleotide sequence ID" value="NZ_CP042431.1"/>
</dbReference>
<feature type="region of interest" description="Disordered" evidence="1">
    <location>
        <begin position="248"/>
        <end position="285"/>
    </location>
</feature>
<dbReference type="Pfam" id="PF04773">
    <property type="entry name" value="FecR"/>
    <property type="match status" value="1"/>
</dbReference>
<dbReference type="Gene3D" id="2.60.120.1440">
    <property type="match status" value="1"/>
</dbReference>
<reference evidence="5 6" key="1">
    <citation type="submission" date="2019-02" db="EMBL/GenBank/DDBJ databases">
        <title>Genomic Encyclopedia of Type Strains, Phase IV (KMG-IV): sequencing the most valuable type-strain genomes for metagenomic binning, comparative biology and taxonomic classification.</title>
        <authorList>
            <person name="Goeker M."/>
        </authorList>
    </citation>
    <scope>NUCLEOTIDE SEQUENCE [LARGE SCALE GENOMIC DNA]</scope>
    <source>
        <strain evidence="5 6">DSM 18116</strain>
    </source>
</reference>
<dbReference type="EMBL" id="SGXA01000001">
    <property type="protein sequence ID" value="RZS76587.1"/>
    <property type="molecule type" value="Genomic_DNA"/>
</dbReference>
<evidence type="ECO:0000259" key="4">
    <source>
        <dbReference type="Pfam" id="PF16344"/>
    </source>
</evidence>
<feature type="domain" description="FecR protein" evidence="3">
    <location>
        <begin position="121"/>
        <end position="208"/>
    </location>
</feature>
<gene>
    <name evidence="5" type="ORF">EV199_2473</name>
</gene>
<keyword evidence="2" id="KW-0812">Transmembrane</keyword>
<feature type="domain" description="Protein FecR C-terminal" evidence="4">
    <location>
        <begin position="285"/>
        <end position="354"/>
    </location>
</feature>
<evidence type="ECO:0000259" key="3">
    <source>
        <dbReference type="Pfam" id="PF04773"/>
    </source>
</evidence>
<dbReference type="InterPro" id="IPR032508">
    <property type="entry name" value="FecR_C"/>
</dbReference>
<name>A0A4V2F2A4_9BACT</name>
<keyword evidence="2" id="KW-0472">Membrane</keyword>
<dbReference type="AlphaFoldDB" id="A0A4V2F2A4"/>
<evidence type="ECO:0000313" key="6">
    <source>
        <dbReference type="Proteomes" id="UP000293874"/>
    </source>
</evidence>
<keyword evidence="6" id="KW-1185">Reference proteome</keyword>
<evidence type="ECO:0000256" key="2">
    <source>
        <dbReference type="SAM" id="Phobius"/>
    </source>
</evidence>
<dbReference type="PANTHER" id="PTHR30273">
    <property type="entry name" value="PERIPLASMIC SIGNAL SENSOR AND SIGMA FACTOR ACTIVATOR FECR-RELATED"/>
    <property type="match status" value="1"/>
</dbReference>
<protein>
    <submittedName>
        <fullName evidence="5">FecR family protein</fullName>
    </submittedName>
</protein>
<dbReference type="Pfam" id="PF16344">
    <property type="entry name" value="FecR_C"/>
    <property type="match status" value="1"/>
</dbReference>
<organism evidence="5 6">
    <name type="scientific">Pseudobacter ginsenosidimutans</name>
    <dbReference type="NCBI Taxonomy" id="661488"/>
    <lineage>
        <taxon>Bacteria</taxon>
        <taxon>Pseudomonadati</taxon>
        <taxon>Bacteroidota</taxon>
        <taxon>Chitinophagia</taxon>
        <taxon>Chitinophagales</taxon>
        <taxon>Chitinophagaceae</taxon>
        <taxon>Pseudobacter</taxon>
    </lineage>
</organism>
<keyword evidence="2" id="KW-1133">Transmembrane helix</keyword>
<accession>A0A4V2F2A4</accession>
<dbReference type="PANTHER" id="PTHR30273:SF2">
    <property type="entry name" value="PROTEIN FECR"/>
    <property type="match status" value="1"/>
</dbReference>
<dbReference type="PIRSF" id="PIRSF018266">
    <property type="entry name" value="FecR"/>
    <property type="match status" value="1"/>
</dbReference>
<evidence type="ECO:0000313" key="5">
    <source>
        <dbReference type="EMBL" id="RZS76587.1"/>
    </source>
</evidence>
<dbReference type="Proteomes" id="UP000293874">
    <property type="component" value="Unassembled WGS sequence"/>
</dbReference>
<dbReference type="Gene3D" id="3.55.50.30">
    <property type="match status" value="1"/>
</dbReference>
<comment type="caution">
    <text evidence="5">The sequence shown here is derived from an EMBL/GenBank/DDBJ whole genome shotgun (WGS) entry which is preliminary data.</text>
</comment>
<proteinExistence type="predicted"/>
<dbReference type="GO" id="GO:0016989">
    <property type="term" value="F:sigma factor antagonist activity"/>
    <property type="evidence" value="ECO:0007669"/>
    <property type="project" value="TreeGrafter"/>
</dbReference>
<dbReference type="OrthoDB" id="934696at2"/>
<evidence type="ECO:0000256" key="1">
    <source>
        <dbReference type="SAM" id="MobiDB-lite"/>
    </source>
</evidence>